<accession>A0A8J4RQF2</accession>
<sequence>MVDSTQPNPSHNLGFILNTLFFYWKRDANKMLSEVQNRNSRKTSMDNDHMWNSNSKLKSKGAMRVKHLCTIFRITCDAQNIEKS</sequence>
<organism evidence="1 2">
    <name type="scientific">Castanea mollissima</name>
    <name type="common">Chinese chestnut</name>
    <dbReference type="NCBI Taxonomy" id="60419"/>
    <lineage>
        <taxon>Eukaryota</taxon>
        <taxon>Viridiplantae</taxon>
        <taxon>Streptophyta</taxon>
        <taxon>Embryophyta</taxon>
        <taxon>Tracheophyta</taxon>
        <taxon>Spermatophyta</taxon>
        <taxon>Magnoliopsida</taxon>
        <taxon>eudicotyledons</taxon>
        <taxon>Gunneridae</taxon>
        <taxon>Pentapetalae</taxon>
        <taxon>rosids</taxon>
        <taxon>fabids</taxon>
        <taxon>Fagales</taxon>
        <taxon>Fagaceae</taxon>
        <taxon>Castanea</taxon>
    </lineage>
</organism>
<protein>
    <submittedName>
        <fullName evidence="1">Uncharacterized protein</fullName>
    </submittedName>
</protein>
<proteinExistence type="predicted"/>
<gene>
    <name evidence="1" type="ORF">CMV_005840</name>
</gene>
<dbReference type="EMBL" id="JRKL02000529">
    <property type="protein sequence ID" value="KAF3970473.1"/>
    <property type="molecule type" value="Genomic_DNA"/>
</dbReference>
<dbReference type="AlphaFoldDB" id="A0A8J4RQF2"/>
<reference evidence="1" key="1">
    <citation type="submission" date="2020-03" db="EMBL/GenBank/DDBJ databases">
        <title>Castanea mollissima Vanexum genome sequencing.</title>
        <authorList>
            <person name="Staton M."/>
        </authorList>
    </citation>
    <scope>NUCLEOTIDE SEQUENCE</scope>
    <source>
        <tissue evidence="1">Leaf</tissue>
    </source>
</reference>
<dbReference type="Proteomes" id="UP000737018">
    <property type="component" value="Unassembled WGS sequence"/>
</dbReference>
<evidence type="ECO:0000313" key="1">
    <source>
        <dbReference type="EMBL" id="KAF3970473.1"/>
    </source>
</evidence>
<comment type="caution">
    <text evidence="1">The sequence shown here is derived from an EMBL/GenBank/DDBJ whole genome shotgun (WGS) entry which is preliminary data.</text>
</comment>
<evidence type="ECO:0000313" key="2">
    <source>
        <dbReference type="Proteomes" id="UP000737018"/>
    </source>
</evidence>
<name>A0A8J4RQF2_9ROSI</name>
<keyword evidence="2" id="KW-1185">Reference proteome</keyword>